<dbReference type="RefSeq" id="WP_132744600.1">
    <property type="nucleotide sequence ID" value="NZ_SLXK01000005.1"/>
</dbReference>
<dbReference type="PRINTS" id="PR00598">
    <property type="entry name" value="HTHMARR"/>
</dbReference>
<evidence type="ECO:0000256" key="1">
    <source>
        <dbReference type="ARBA" id="ARBA00023125"/>
    </source>
</evidence>
<evidence type="ECO:0000313" key="4">
    <source>
        <dbReference type="Proteomes" id="UP000295416"/>
    </source>
</evidence>
<dbReference type="SMART" id="SM00347">
    <property type="entry name" value="HTH_MARR"/>
    <property type="match status" value="1"/>
</dbReference>
<dbReference type="SUPFAM" id="SSF46785">
    <property type="entry name" value="Winged helix' DNA-binding domain"/>
    <property type="match status" value="1"/>
</dbReference>
<sequence>MENRDMMIFIELIRQVNKSVRKEWHFNLSGPQLSLLRILRYKGPQKMSELAEEIGISHSGATALADRMIKGGYVARDRSEKDRRVVNLAITDKGEALCEKFSKSRDVAVERFFGKLDAEETAELLRMCKKMLE</sequence>
<gene>
    <name evidence="3" type="ORF">EV207_105139</name>
</gene>
<evidence type="ECO:0000259" key="2">
    <source>
        <dbReference type="PROSITE" id="PS50995"/>
    </source>
</evidence>
<dbReference type="PANTHER" id="PTHR33164:SF99">
    <property type="entry name" value="MARR FAMILY REGULATORY PROTEIN"/>
    <property type="match status" value="1"/>
</dbReference>
<dbReference type="Proteomes" id="UP000295416">
    <property type="component" value="Unassembled WGS sequence"/>
</dbReference>
<keyword evidence="4" id="KW-1185">Reference proteome</keyword>
<dbReference type="Gene3D" id="1.10.10.10">
    <property type="entry name" value="Winged helix-like DNA-binding domain superfamily/Winged helix DNA-binding domain"/>
    <property type="match status" value="1"/>
</dbReference>
<proteinExistence type="predicted"/>
<dbReference type="Pfam" id="PF01047">
    <property type="entry name" value="MarR"/>
    <property type="match status" value="1"/>
</dbReference>
<dbReference type="AlphaFoldDB" id="A0A4R2P6S4"/>
<dbReference type="PANTHER" id="PTHR33164">
    <property type="entry name" value="TRANSCRIPTIONAL REGULATOR, MARR FAMILY"/>
    <property type="match status" value="1"/>
</dbReference>
<feature type="domain" description="HTH marR-type" evidence="2">
    <location>
        <begin position="1"/>
        <end position="133"/>
    </location>
</feature>
<dbReference type="OrthoDB" id="9799747at2"/>
<dbReference type="InterPro" id="IPR036388">
    <property type="entry name" value="WH-like_DNA-bd_sf"/>
</dbReference>
<dbReference type="PROSITE" id="PS50995">
    <property type="entry name" value="HTH_MARR_2"/>
    <property type="match status" value="1"/>
</dbReference>
<keyword evidence="1 3" id="KW-0238">DNA-binding</keyword>
<dbReference type="EMBL" id="SLXK01000005">
    <property type="protein sequence ID" value="TCP30610.1"/>
    <property type="molecule type" value="Genomic_DNA"/>
</dbReference>
<comment type="caution">
    <text evidence="3">The sequence shown here is derived from an EMBL/GenBank/DDBJ whole genome shotgun (WGS) entry which is preliminary data.</text>
</comment>
<dbReference type="GO" id="GO:0003677">
    <property type="term" value="F:DNA binding"/>
    <property type="evidence" value="ECO:0007669"/>
    <property type="project" value="UniProtKB-KW"/>
</dbReference>
<accession>A0A4R2P6S4</accession>
<reference evidence="3 4" key="1">
    <citation type="submission" date="2019-03" db="EMBL/GenBank/DDBJ databases">
        <title>Genomic Encyclopedia of Type Strains, Phase IV (KMG-IV): sequencing the most valuable type-strain genomes for metagenomic binning, comparative biology and taxonomic classification.</title>
        <authorList>
            <person name="Goeker M."/>
        </authorList>
    </citation>
    <scope>NUCLEOTIDE SEQUENCE [LARGE SCALE GENOMIC DNA]</scope>
    <source>
        <strain evidence="3 4">DSM 19377</strain>
    </source>
</reference>
<organism evidence="3 4">
    <name type="scientific">Scopulibacillus darangshiensis</name>
    <dbReference type="NCBI Taxonomy" id="442528"/>
    <lineage>
        <taxon>Bacteria</taxon>
        <taxon>Bacillati</taxon>
        <taxon>Bacillota</taxon>
        <taxon>Bacilli</taxon>
        <taxon>Bacillales</taxon>
        <taxon>Sporolactobacillaceae</taxon>
        <taxon>Scopulibacillus</taxon>
    </lineage>
</organism>
<dbReference type="InterPro" id="IPR039422">
    <property type="entry name" value="MarR/SlyA-like"/>
</dbReference>
<dbReference type="GO" id="GO:0006950">
    <property type="term" value="P:response to stress"/>
    <property type="evidence" value="ECO:0007669"/>
    <property type="project" value="TreeGrafter"/>
</dbReference>
<name>A0A4R2P6S4_9BACL</name>
<dbReference type="InterPro" id="IPR000835">
    <property type="entry name" value="HTH_MarR-typ"/>
</dbReference>
<dbReference type="GO" id="GO:0003700">
    <property type="term" value="F:DNA-binding transcription factor activity"/>
    <property type="evidence" value="ECO:0007669"/>
    <property type="project" value="InterPro"/>
</dbReference>
<evidence type="ECO:0000313" key="3">
    <source>
        <dbReference type="EMBL" id="TCP30610.1"/>
    </source>
</evidence>
<dbReference type="InterPro" id="IPR036390">
    <property type="entry name" value="WH_DNA-bd_sf"/>
</dbReference>
<protein>
    <submittedName>
        <fullName evidence="3">DNA-binding MarR family transcriptional regulator</fullName>
    </submittedName>
</protein>